<evidence type="ECO:0000256" key="4">
    <source>
        <dbReference type="HAMAP-Rule" id="MF_00270"/>
    </source>
</evidence>
<dbReference type="HAMAP" id="MF_00270">
    <property type="entry name" value="Ribosomal_bS18"/>
    <property type="match status" value="1"/>
</dbReference>
<keyword evidence="3 4" id="KW-0687">Ribonucleoprotein</keyword>
<evidence type="ECO:0000313" key="7">
    <source>
        <dbReference type="EMBL" id="KLU03246.1"/>
    </source>
</evidence>
<dbReference type="PRINTS" id="PR00974">
    <property type="entry name" value="RIBOSOMALS18"/>
</dbReference>
<dbReference type="PANTHER" id="PTHR13479:SF40">
    <property type="entry name" value="SMALL RIBOSOMAL SUBUNIT PROTEIN BS18M"/>
    <property type="match status" value="1"/>
</dbReference>
<evidence type="ECO:0000256" key="5">
    <source>
        <dbReference type="RuleBase" id="RU003910"/>
    </source>
</evidence>
<evidence type="ECO:0000256" key="3">
    <source>
        <dbReference type="ARBA" id="ARBA00023274"/>
    </source>
</evidence>
<dbReference type="InterPro" id="IPR001648">
    <property type="entry name" value="Ribosomal_bS18"/>
</dbReference>
<name>A0A0J1B9V1_RHOIS</name>
<dbReference type="SUPFAM" id="SSF46911">
    <property type="entry name" value="Ribosomal protein S18"/>
    <property type="match status" value="1"/>
</dbReference>
<comment type="similarity">
    <text evidence="1 4 5">Belongs to the bacterial ribosomal protein bS18 family.</text>
</comment>
<dbReference type="GO" id="GO:0003735">
    <property type="term" value="F:structural constituent of ribosome"/>
    <property type="evidence" value="ECO:0007669"/>
    <property type="project" value="InterPro"/>
</dbReference>
<feature type="region of interest" description="Disordered" evidence="6">
    <location>
        <begin position="41"/>
        <end position="78"/>
    </location>
</feature>
<feature type="compositionally biased region" description="Basic residues" evidence="6">
    <location>
        <begin position="56"/>
        <end position="70"/>
    </location>
</feature>
<dbReference type="InterPro" id="IPR036870">
    <property type="entry name" value="Ribosomal_bS18_sf"/>
</dbReference>
<dbReference type="EMBL" id="LECT01000038">
    <property type="protein sequence ID" value="KLU03246.1"/>
    <property type="molecule type" value="Genomic_DNA"/>
</dbReference>
<dbReference type="Gene3D" id="4.10.640.10">
    <property type="entry name" value="Ribosomal protein S18"/>
    <property type="match status" value="1"/>
</dbReference>
<comment type="function">
    <text evidence="4">Binds as a heterodimer with protein bS6 to the central domain of the 16S rRNA, where it helps stabilize the platform of the 30S subunit.</text>
</comment>
<sequence length="138" mass="15917">METPISAHCVARDRNLFAFTGPIGEPETLVFRPNQSIRLRFPSKSFMPPRPMSTRSRARKRSRVRSRTRRKDPIFVDGHRPRPMYVDYKDLELLSKMVNRQGRIMGRRKSGCTAASQHAVTSAIKRARFMALLPYVGE</sequence>
<dbReference type="AlphaFoldDB" id="A0A0J1B9V1"/>
<comment type="subunit">
    <text evidence="4">Part of the 30S ribosomal subunit. Forms a tight heterodimer with protein bS6.</text>
</comment>
<keyword evidence="4" id="KW-0694">RNA-binding</keyword>
<dbReference type="PATRIC" id="fig|595434.4.peg.4332"/>
<accession>A0A0J1B9V1</accession>
<evidence type="ECO:0000256" key="2">
    <source>
        <dbReference type="ARBA" id="ARBA00022980"/>
    </source>
</evidence>
<dbReference type="GO" id="GO:0070181">
    <property type="term" value="F:small ribosomal subunit rRNA binding"/>
    <property type="evidence" value="ECO:0007669"/>
    <property type="project" value="TreeGrafter"/>
</dbReference>
<comment type="caution">
    <text evidence="7">The sequence shown here is derived from an EMBL/GenBank/DDBJ whole genome shotgun (WGS) entry which is preliminary data.</text>
</comment>
<keyword evidence="2 4" id="KW-0689">Ribosomal protein</keyword>
<evidence type="ECO:0000256" key="6">
    <source>
        <dbReference type="SAM" id="MobiDB-lite"/>
    </source>
</evidence>
<evidence type="ECO:0000313" key="8">
    <source>
        <dbReference type="Proteomes" id="UP000036367"/>
    </source>
</evidence>
<reference evidence="7" key="1">
    <citation type="submission" date="2015-05" db="EMBL/GenBank/DDBJ databases">
        <title>Permanent draft genome of Rhodopirellula islandicus K833.</title>
        <authorList>
            <person name="Kizina J."/>
            <person name="Richter M."/>
            <person name="Glockner F.O."/>
            <person name="Harder J."/>
        </authorList>
    </citation>
    <scope>NUCLEOTIDE SEQUENCE [LARGE SCALE GENOMIC DNA]</scope>
    <source>
        <strain evidence="7">K833</strain>
    </source>
</reference>
<dbReference type="Proteomes" id="UP000036367">
    <property type="component" value="Unassembled WGS sequence"/>
</dbReference>
<evidence type="ECO:0000256" key="1">
    <source>
        <dbReference type="ARBA" id="ARBA00005589"/>
    </source>
</evidence>
<dbReference type="Pfam" id="PF01084">
    <property type="entry name" value="Ribosomal_S18"/>
    <property type="match status" value="1"/>
</dbReference>
<proteinExistence type="inferred from homology"/>
<dbReference type="NCBIfam" id="TIGR00165">
    <property type="entry name" value="S18"/>
    <property type="match status" value="1"/>
</dbReference>
<protein>
    <recommendedName>
        <fullName evidence="4">Small ribosomal subunit protein bS18</fullName>
    </recommendedName>
</protein>
<keyword evidence="4" id="KW-0699">rRNA-binding</keyword>
<gene>
    <name evidence="4" type="primary">rpsR</name>
    <name evidence="7" type="ORF">RISK_004558</name>
</gene>
<keyword evidence="8" id="KW-1185">Reference proteome</keyword>
<dbReference type="STRING" id="595434.RISK_004558"/>
<dbReference type="PANTHER" id="PTHR13479">
    <property type="entry name" value="30S RIBOSOMAL PROTEIN S18"/>
    <property type="match status" value="1"/>
</dbReference>
<dbReference type="GO" id="GO:0022627">
    <property type="term" value="C:cytosolic small ribosomal subunit"/>
    <property type="evidence" value="ECO:0007669"/>
    <property type="project" value="TreeGrafter"/>
</dbReference>
<organism evidence="7 8">
    <name type="scientific">Rhodopirellula islandica</name>
    <dbReference type="NCBI Taxonomy" id="595434"/>
    <lineage>
        <taxon>Bacteria</taxon>
        <taxon>Pseudomonadati</taxon>
        <taxon>Planctomycetota</taxon>
        <taxon>Planctomycetia</taxon>
        <taxon>Pirellulales</taxon>
        <taxon>Pirellulaceae</taxon>
        <taxon>Rhodopirellula</taxon>
    </lineage>
</organism>
<dbReference type="GO" id="GO:0006412">
    <property type="term" value="P:translation"/>
    <property type="evidence" value="ECO:0007669"/>
    <property type="project" value="UniProtKB-UniRule"/>
</dbReference>